<dbReference type="Pfam" id="PF00005">
    <property type="entry name" value="ABC_tran"/>
    <property type="match status" value="1"/>
</dbReference>
<dbReference type="PANTHER" id="PTHR43158:SF5">
    <property type="entry name" value="ABC TRANSPORTER, ATP-BINDING PROTEIN"/>
    <property type="match status" value="1"/>
</dbReference>
<feature type="domain" description="ABC transporter" evidence="3">
    <location>
        <begin position="12"/>
        <end position="237"/>
    </location>
</feature>
<keyword evidence="5" id="KW-1185">Reference proteome</keyword>
<dbReference type="EMBL" id="CP046455">
    <property type="protein sequence ID" value="QGU08601.1"/>
    <property type="molecule type" value="Genomic_DNA"/>
</dbReference>
<dbReference type="InterPro" id="IPR003593">
    <property type="entry name" value="AAA+_ATPase"/>
</dbReference>
<evidence type="ECO:0000313" key="4">
    <source>
        <dbReference type="EMBL" id="QGU08601.1"/>
    </source>
</evidence>
<dbReference type="Proteomes" id="UP000424462">
    <property type="component" value="Chromosome"/>
</dbReference>
<dbReference type="PROSITE" id="PS50893">
    <property type="entry name" value="ABC_TRANSPORTER_2"/>
    <property type="match status" value="1"/>
</dbReference>
<dbReference type="KEGG" id="cok:COCCU_13555"/>
<name>A0A6B8W7H3_9CORY</name>
<evidence type="ECO:0000256" key="1">
    <source>
        <dbReference type="ARBA" id="ARBA00022741"/>
    </source>
</evidence>
<dbReference type="GO" id="GO:0005524">
    <property type="term" value="F:ATP binding"/>
    <property type="evidence" value="ECO:0007669"/>
    <property type="project" value="UniProtKB-KW"/>
</dbReference>
<reference evidence="4 5" key="1">
    <citation type="submission" date="2019-11" db="EMBL/GenBank/DDBJ databases">
        <title>Complete genome sequence of Corynebacterium kalinowskii 1959, a novel Corynebacterium species isolated from soil of a small paddock in Vilsendorf, Germany.</title>
        <authorList>
            <person name="Schaffert L."/>
            <person name="Ruwe M."/>
            <person name="Milse J."/>
            <person name="Hanuschka K."/>
            <person name="Ortseifen V."/>
            <person name="Droste J."/>
            <person name="Brandt D."/>
            <person name="Schlueter L."/>
            <person name="Kutter Y."/>
            <person name="Vinke S."/>
            <person name="Viehoefer P."/>
            <person name="Jacob L."/>
            <person name="Luebke N.-C."/>
            <person name="Schulte-Berndt E."/>
            <person name="Hain C."/>
            <person name="Linder M."/>
            <person name="Schmidt P."/>
            <person name="Wollenschlaeger L."/>
            <person name="Luttermann T."/>
            <person name="Thieme E."/>
            <person name="Hassa J."/>
            <person name="Haak M."/>
            <person name="Wittchen M."/>
            <person name="Mentz A."/>
            <person name="Persicke M."/>
            <person name="Busche T."/>
            <person name="Ruckert C."/>
        </authorList>
    </citation>
    <scope>NUCLEOTIDE SEQUENCE [LARGE SCALE GENOMIC DNA]</scope>
    <source>
        <strain evidence="4 5">2039</strain>
    </source>
</reference>
<dbReference type="InterPro" id="IPR003439">
    <property type="entry name" value="ABC_transporter-like_ATP-bd"/>
</dbReference>
<dbReference type="InterPro" id="IPR027417">
    <property type="entry name" value="P-loop_NTPase"/>
</dbReference>
<accession>A0A6B8W7H3</accession>
<evidence type="ECO:0000259" key="3">
    <source>
        <dbReference type="PROSITE" id="PS50893"/>
    </source>
</evidence>
<sequence length="288" mass="31399">MNTAEHSLSTVVRARGLKKNYKEKEVLSGLNLDLLGNHLHGLLGRNGTGKSTLLSMIAGQVRSSGGELRVFGADPFDNASVMDRVVYAGIDVPFPGSWEVRIILEAAAVRHVNWHRPTALTLAEDFSLDPGEKYENLSRGQRSMVGIIIGLAARAPLTLLDEPYLGLDVHNRTLFYSALLAEMAEFPRTVVLATHDIEESAKLLDTFLVLGRDGRVHHHHGAEELTETYVTVSGAQLPLIDSALARAEVTGRARMILPRSALEELDLSALQVEPSGLDEVLTALLEKD</sequence>
<dbReference type="Gene3D" id="3.40.50.300">
    <property type="entry name" value="P-loop containing nucleotide triphosphate hydrolases"/>
    <property type="match status" value="1"/>
</dbReference>
<proteinExistence type="predicted"/>
<keyword evidence="2 4" id="KW-0067">ATP-binding</keyword>
<organism evidence="4 5">
    <name type="scientific">Corynebacterium occultum</name>
    <dbReference type="NCBI Taxonomy" id="2675219"/>
    <lineage>
        <taxon>Bacteria</taxon>
        <taxon>Bacillati</taxon>
        <taxon>Actinomycetota</taxon>
        <taxon>Actinomycetes</taxon>
        <taxon>Mycobacteriales</taxon>
        <taxon>Corynebacteriaceae</taxon>
        <taxon>Corynebacterium</taxon>
    </lineage>
</organism>
<keyword evidence="1" id="KW-0547">Nucleotide-binding</keyword>
<evidence type="ECO:0000256" key="2">
    <source>
        <dbReference type="ARBA" id="ARBA00022840"/>
    </source>
</evidence>
<dbReference type="AlphaFoldDB" id="A0A6B8W7H3"/>
<dbReference type="PANTHER" id="PTHR43158">
    <property type="entry name" value="SKFA PEPTIDE EXPORT ATP-BINDING PROTEIN SKFE"/>
    <property type="match status" value="1"/>
</dbReference>
<dbReference type="SMART" id="SM00382">
    <property type="entry name" value="AAA"/>
    <property type="match status" value="1"/>
</dbReference>
<gene>
    <name evidence="4" type="primary">ytrB3</name>
    <name evidence="4" type="ORF">COCCU_13555</name>
</gene>
<evidence type="ECO:0000313" key="5">
    <source>
        <dbReference type="Proteomes" id="UP000424462"/>
    </source>
</evidence>
<dbReference type="GO" id="GO:0016887">
    <property type="term" value="F:ATP hydrolysis activity"/>
    <property type="evidence" value="ECO:0007669"/>
    <property type="project" value="InterPro"/>
</dbReference>
<dbReference type="RefSeq" id="WP_156232236.1">
    <property type="nucleotide sequence ID" value="NZ_CP046455.1"/>
</dbReference>
<dbReference type="SUPFAM" id="SSF52540">
    <property type="entry name" value="P-loop containing nucleoside triphosphate hydrolases"/>
    <property type="match status" value="1"/>
</dbReference>
<protein>
    <submittedName>
        <fullName evidence="4">ABC transporter ATP-binding protein YtrB</fullName>
    </submittedName>
</protein>